<dbReference type="OrthoDB" id="9789566at2"/>
<feature type="domain" description="HTH tetR-type" evidence="4">
    <location>
        <begin position="3"/>
        <end position="63"/>
    </location>
</feature>
<dbReference type="GO" id="GO:0003677">
    <property type="term" value="F:DNA binding"/>
    <property type="evidence" value="ECO:0007669"/>
    <property type="project" value="UniProtKB-UniRule"/>
</dbReference>
<evidence type="ECO:0000313" key="5">
    <source>
        <dbReference type="EMBL" id="PLR83709.1"/>
    </source>
</evidence>
<evidence type="ECO:0000256" key="3">
    <source>
        <dbReference type="PROSITE-ProRule" id="PRU00335"/>
    </source>
</evidence>
<evidence type="ECO:0000259" key="4">
    <source>
        <dbReference type="PROSITE" id="PS50977"/>
    </source>
</evidence>
<dbReference type="RefSeq" id="WP_101576893.1">
    <property type="nucleotide sequence ID" value="NZ_PGVA01000017.1"/>
</dbReference>
<dbReference type="NCBIfam" id="NF037937">
    <property type="entry name" value="septum_RefZ"/>
    <property type="match status" value="1"/>
</dbReference>
<dbReference type="InterPro" id="IPR036271">
    <property type="entry name" value="Tet_transcr_reg_TetR-rel_C_sf"/>
</dbReference>
<keyword evidence="8" id="KW-1185">Reference proteome</keyword>
<name>A0A2N5GN88_9BACI</name>
<dbReference type="SUPFAM" id="SSF46689">
    <property type="entry name" value="Homeodomain-like"/>
    <property type="match status" value="1"/>
</dbReference>
<feature type="DNA-binding region" description="H-T-H motif" evidence="3">
    <location>
        <begin position="26"/>
        <end position="45"/>
    </location>
</feature>
<reference evidence="6 8" key="2">
    <citation type="submission" date="2017-12" db="EMBL/GenBank/DDBJ databases">
        <title>Comparative Functional Genomics of Dry Heat Resistant strains isolated from the Viking Spacecraft.</title>
        <authorList>
            <person name="Seuylemezian A."/>
            <person name="Cooper K."/>
            <person name="Vaishampayan P."/>
        </authorList>
    </citation>
    <scope>NUCLEOTIDE SEQUENCE [LARGE SCALE GENOMIC DNA]</scope>
    <source>
        <strain evidence="6 8">ATCC 29669</strain>
    </source>
</reference>
<proteinExistence type="predicted"/>
<dbReference type="Gene3D" id="1.10.357.10">
    <property type="entry name" value="Tetracycline Repressor, domain 2"/>
    <property type="match status" value="1"/>
</dbReference>
<dbReference type="PRINTS" id="PR00455">
    <property type="entry name" value="HTHTETR"/>
</dbReference>
<dbReference type="InterPro" id="IPR009057">
    <property type="entry name" value="Homeodomain-like_sf"/>
</dbReference>
<dbReference type="InterPro" id="IPR050624">
    <property type="entry name" value="HTH-type_Tx_Regulator"/>
</dbReference>
<accession>A0A2N5GN88</accession>
<evidence type="ECO:0000313" key="6">
    <source>
        <dbReference type="EMBL" id="PLR95189.1"/>
    </source>
</evidence>
<comment type="caution">
    <text evidence="5">The sequence shown here is derived from an EMBL/GenBank/DDBJ whole genome shotgun (WGS) entry which is preliminary data.</text>
</comment>
<dbReference type="EMBL" id="PGVD01000041">
    <property type="protein sequence ID" value="PLR95189.1"/>
    <property type="molecule type" value="Genomic_DNA"/>
</dbReference>
<evidence type="ECO:0000256" key="2">
    <source>
        <dbReference type="ARBA" id="ARBA00023125"/>
    </source>
</evidence>
<evidence type="ECO:0000256" key="1">
    <source>
        <dbReference type="ARBA" id="ARBA00022491"/>
    </source>
</evidence>
<dbReference type="PANTHER" id="PTHR43479:SF11">
    <property type="entry name" value="ACREF_ENVCD OPERON REPRESSOR-RELATED"/>
    <property type="match status" value="1"/>
</dbReference>
<dbReference type="Pfam" id="PF00440">
    <property type="entry name" value="TetR_N"/>
    <property type="match status" value="1"/>
</dbReference>
<reference evidence="5 7" key="1">
    <citation type="submission" date="2017-11" db="EMBL/GenBank/DDBJ databases">
        <title>Comparitive Functional Genomics of Dry Heat Resistant strains isolated from the Viking Spacecraft.</title>
        <authorList>
            <person name="Seuylemezian A."/>
            <person name="Cooper K."/>
            <person name="Vaishampayan P."/>
        </authorList>
    </citation>
    <scope>NUCLEOTIDE SEQUENCE [LARGE SCALE GENOMIC DNA]</scope>
    <source>
        <strain evidence="5 7">M4.6</strain>
    </source>
</reference>
<keyword evidence="1" id="KW-0678">Repressor</keyword>
<dbReference type="Proteomes" id="UP000235114">
    <property type="component" value="Unassembled WGS sequence"/>
</dbReference>
<dbReference type="Proteomes" id="UP000234951">
    <property type="component" value="Unassembled WGS sequence"/>
</dbReference>
<organism evidence="5 7">
    <name type="scientific">Bacillus canaveralius</name>
    <dbReference type="NCBI Taxonomy" id="1403243"/>
    <lineage>
        <taxon>Bacteria</taxon>
        <taxon>Bacillati</taxon>
        <taxon>Bacillota</taxon>
        <taxon>Bacilli</taxon>
        <taxon>Bacillales</taxon>
        <taxon>Bacillaceae</taxon>
        <taxon>Bacillus</taxon>
    </lineage>
</organism>
<sequence length="212" mass="24819">MKKNCKDAIVEAAIMLFNTKGYNGISIRDIARKAEVNPANIAYYFHNKHGLLEYCFMNFFENYMAEIEKGFAQIELGAAHCLKEIGKNLLAYQCENIHLTRFILREMSIDSQVVREIMSTYYVKERFYFKTVLEKGIEAGEFSIQSIPYTIIQFKGLLMMPFLNIQYATEVLHVFPHEQYFLKMYEQELVLWIERMLCTSERERVLAIQGAG</sequence>
<evidence type="ECO:0000313" key="7">
    <source>
        <dbReference type="Proteomes" id="UP000234951"/>
    </source>
</evidence>
<dbReference type="SUPFAM" id="SSF48498">
    <property type="entry name" value="Tetracyclin repressor-like, C-terminal domain"/>
    <property type="match status" value="1"/>
</dbReference>
<gene>
    <name evidence="5" type="ORF">CU635_08555</name>
    <name evidence="6" type="ORF">CVD25_15185</name>
</gene>
<dbReference type="PANTHER" id="PTHR43479">
    <property type="entry name" value="ACREF/ENVCD OPERON REPRESSOR-RELATED"/>
    <property type="match status" value="1"/>
</dbReference>
<protein>
    <submittedName>
        <fullName evidence="5">TetR family transcriptional regulator</fullName>
    </submittedName>
</protein>
<dbReference type="EMBL" id="PGVA01000017">
    <property type="protein sequence ID" value="PLR83709.1"/>
    <property type="molecule type" value="Genomic_DNA"/>
</dbReference>
<dbReference type="PROSITE" id="PS50977">
    <property type="entry name" value="HTH_TETR_2"/>
    <property type="match status" value="1"/>
</dbReference>
<evidence type="ECO:0000313" key="8">
    <source>
        <dbReference type="Proteomes" id="UP000235114"/>
    </source>
</evidence>
<dbReference type="InterPro" id="IPR001647">
    <property type="entry name" value="HTH_TetR"/>
</dbReference>
<keyword evidence="2 3" id="KW-0238">DNA-binding</keyword>
<dbReference type="AlphaFoldDB" id="A0A2N5GN88"/>